<protein>
    <submittedName>
        <fullName evidence="7">Membrane protein involved in the export of O-antigen and teichoic acid</fullName>
    </submittedName>
</protein>
<organism evidence="7 8">
    <name type="scientific">Paenibacillus typhae</name>
    <dbReference type="NCBI Taxonomy" id="1174501"/>
    <lineage>
        <taxon>Bacteria</taxon>
        <taxon>Bacillati</taxon>
        <taxon>Bacillota</taxon>
        <taxon>Bacilli</taxon>
        <taxon>Bacillales</taxon>
        <taxon>Paenibacillaceae</taxon>
        <taxon>Paenibacillus</taxon>
    </lineage>
</organism>
<evidence type="ECO:0000256" key="2">
    <source>
        <dbReference type="ARBA" id="ARBA00022475"/>
    </source>
</evidence>
<feature type="transmembrane region" description="Helical" evidence="6">
    <location>
        <begin position="339"/>
        <end position="362"/>
    </location>
</feature>
<evidence type="ECO:0000313" key="8">
    <source>
        <dbReference type="Proteomes" id="UP000199050"/>
    </source>
</evidence>
<feature type="transmembrane region" description="Helical" evidence="6">
    <location>
        <begin position="438"/>
        <end position="457"/>
    </location>
</feature>
<feature type="transmembrane region" description="Helical" evidence="6">
    <location>
        <begin position="401"/>
        <end position="418"/>
    </location>
</feature>
<feature type="transmembrane region" description="Helical" evidence="6">
    <location>
        <begin position="374"/>
        <end position="395"/>
    </location>
</feature>
<feature type="transmembrane region" description="Helical" evidence="6">
    <location>
        <begin position="247"/>
        <end position="264"/>
    </location>
</feature>
<dbReference type="RefSeq" id="WP_090713253.1">
    <property type="nucleotide sequence ID" value="NZ_CBCSKY010000002.1"/>
</dbReference>
<feature type="transmembrane region" description="Helical" evidence="6">
    <location>
        <begin position="182"/>
        <end position="203"/>
    </location>
</feature>
<accession>A0A1G8K7W4</accession>
<evidence type="ECO:0000256" key="5">
    <source>
        <dbReference type="ARBA" id="ARBA00023136"/>
    </source>
</evidence>
<keyword evidence="3 6" id="KW-0812">Transmembrane</keyword>
<keyword evidence="8" id="KW-1185">Reference proteome</keyword>
<keyword evidence="5 6" id="KW-0472">Membrane</keyword>
<keyword evidence="4 6" id="KW-1133">Transmembrane helix</keyword>
<dbReference type="Proteomes" id="UP000199050">
    <property type="component" value="Unassembled WGS sequence"/>
</dbReference>
<feature type="transmembrane region" description="Helical" evidence="6">
    <location>
        <begin position="309"/>
        <end position="333"/>
    </location>
</feature>
<feature type="transmembrane region" description="Helical" evidence="6">
    <location>
        <begin position="7"/>
        <end position="31"/>
    </location>
</feature>
<dbReference type="InterPro" id="IPR002797">
    <property type="entry name" value="Polysacc_synth"/>
</dbReference>
<dbReference type="PANTHER" id="PTHR30250:SF26">
    <property type="entry name" value="PSMA PROTEIN"/>
    <property type="match status" value="1"/>
</dbReference>
<feature type="transmembrane region" description="Helical" evidence="6">
    <location>
        <begin position="154"/>
        <end position="176"/>
    </location>
</feature>
<gene>
    <name evidence="7" type="ORF">SAMN05216192_10548</name>
</gene>
<dbReference type="OrthoDB" id="5751261at2"/>
<reference evidence="8" key="1">
    <citation type="submission" date="2016-10" db="EMBL/GenBank/DDBJ databases">
        <authorList>
            <person name="Varghese N."/>
            <person name="Submissions S."/>
        </authorList>
    </citation>
    <scope>NUCLEOTIDE SEQUENCE [LARGE SCALE GENOMIC DNA]</scope>
    <source>
        <strain evidence="8">CGMCC 1.11012</strain>
    </source>
</reference>
<dbReference type="AlphaFoldDB" id="A0A1G8K7W4"/>
<feature type="transmembrane region" description="Helical" evidence="6">
    <location>
        <begin position="463"/>
        <end position="481"/>
    </location>
</feature>
<evidence type="ECO:0000256" key="4">
    <source>
        <dbReference type="ARBA" id="ARBA00022989"/>
    </source>
</evidence>
<dbReference type="Pfam" id="PF01943">
    <property type="entry name" value="Polysacc_synt"/>
    <property type="match status" value="1"/>
</dbReference>
<feature type="transmembrane region" description="Helical" evidence="6">
    <location>
        <begin position="43"/>
        <end position="64"/>
    </location>
</feature>
<dbReference type="PANTHER" id="PTHR30250">
    <property type="entry name" value="PST FAMILY PREDICTED COLANIC ACID TRANSPORTER"/>
    <property type="match status" value="1"/>
</dbReference>
<dbReference type="InterPro" id="IPR050833">
    <property type="entry name" value="Poly_Biosynth_Transport"/>
</dbReference>
<feature type="transmembrane region" description="Helical" evidence="6">
    <location>
        <begin position="85"/>
        <end position="108"/>
    </location>
</feature>
<proteinExistence type="predicted"/>
<sequence>MKTNIKLAAIITYLSVFLGVIISLGSTPYIVSTLGKSEYGLYSLVNSIIAYIVLLDLGFGSAVIRFNSKFISENDTNGQRNINGMFLVLFSGIGLLALLASLILVFNFNSIFSSLNESELSILKTIFIIAAVNVAISFPMNIYSSIITAYERFVYLKIINLLRVVISPAMMVLVLFMGLRSVGMVSVALGLNIAIGLANYFVCRYKMKLIVKFSTFDTKLFKEVFSYSSYILLSSIAFQLYTNADPLIIGMFLGATPIAIYAISTQLNTYIMNFSNVLSSFYLPKLTKMIVKGADQARLMVELVKIGRIQALIVGYIVSGFVLFGQVFILIWLGEGYRYAYTIALIIIIPQITSIVQSLFATMLEAMNRHKVKALIYFSIAILKIILTLLFIRVWGITGCAIATAAGMIVNVILNNIYYKYKLKFDIFYFWKEIIKVFIPVVLLGGVCGYLLTFVSISSYLQLGLYVILYSVLYAATMWTFSMNADEKQIVTGPMRKVALRSQT</sequence>
<name>A0A1G8K7W4_9BACL</name>
<evidence type="ECO:0000313" key="7">
    <source>
        <dbReference type="EMBL" id="SDI38900.1"/>
    </source>
</evidence>
<evidence type="ECO:0000256" key="6">
    <source>
        <dbReference type="SAM" id="Phobius"/>
    </source>
</evidence>
<comment type="subcellular location">
    <subcellularLocation>
        <location evidence="1">Cell membrane</location>
        <topology evidence="1">Multi-pass membrane protein</topology>
    </subcellularLocation>
</comment>
<keyword evidence="2" id="KW-1003">Cell membrane</keyword>
<dbReference type="GO" id="GO:0005886">
    <property type="term" value="C:plasma membrane"/>
    <property type="evidence" value="ECO:0007669"/>
    <property type="project" value="UniProtKB-SubCell"/>
</dbReference>
<dbReference type="STRING" id="1174501.SAMN05216192_10548"/>
<evidence type="ECO:0000256" key="1">
    <source>
        <dbReference type="ARBA" id="ARBA00004651"/>
    </source>
</evidence>
<feature type="transmembrane region" description="Helical" evidence="6">
    <location>
        <begin position="120"/>
        <end position="142"/>
    </location>
</feature>
<evidence type="ECO:0000256" key="3">
    <source>
        <dbReference type="ARBA" id="ARBA00022692"/>
    </source>
</evidence>
<feature type="transmembrane region" description="Helical" evidence="6">
    <location>
        <begin position="224"/>
        <end position="241"/>
    </location>
</feature>
<dbReference type="EMBL" id="FNDX01000005">
    <property type="protein sequence ID" value="SDI38900.1"/>
    <property type="molecule type" value="Genomic_DNA"/>
</dbReference>